<dbReference type="PANTHER" id="PTHR21261:SF15">
    <property type="entry name" value="BEATEN PATH IIIA, ISOFORM D-RELATED"/>
    <property type="match status" value="1"/>
</dbReference>
<dbReference type="AlphaFoldDB" id="A0AAV8VWC6"/>
<dbReference type="CDD" id="cd00096">
    <property type="entry name" value="Ig"/>
    <property type="match status" value="1"/>
</dbReference>
<dbReference type="FunFam" id="2.60.40.10:FF:000437">
    <property type="entry name" value="Beat-IIIc, isoform A"/>
    <property type="match status" value="1"/>
</dbReference>
<dbReference type="PANTHER" id="PTHR21261">
    <property type="entry name" value="BEAT PROTEIN"/>
    <property type="match status" value="1"/>
</dbReference>
<keyword evidence="7" id="KW-1185">Reference proteome</keyword>
<dbReference type="Proteomes" id="UP001159042">
    <property type="component" value="Unassembled WGS sequence"/>
</dbReference>
<evidence type="ECO:0000256" key="4">
    <source>
        <dbReference type="SAM" id="MobiDB-lite"/>
    </source>
</evidence>
<evidence type="ECO:0000259" key="5">
    <source>
        <dbReference type="PROSITE" id="PS50835"/>
    </source>
</evidence>
<dbReference type="InterPro" id="IPR013783">
    <property type="entry name" value="Ig-like_fold"/>
</dbReference>
<dbReference type="SUPFAM" id="SSF48726">
    <property type="entry name" value="Immunoglobulin"/>
    <property type="match status" value="2"/>
</dbReference>
<dbReference type="Gene3D" id="2.60.40.10">
    <property type="entry name" value="Immunoglobulins"/>
    <property type="match status" value="2"/>
</dbReference>
<evidence type="ECO:0000256" key="1">
    <source>
        <dbReference type="ARBA" id="ARBA00004167"/>
    </source>
</evidence>
<feature type="region of interest" description="Disordered" evidence="4">
    <location>
        <begin position="225"/>
        <end position="248"/>
    </location>
</feature>
<accession>A0AAV8VWC6</accession>
<organism evidence="6 7">
    <name type="scientific">Exocentrus adspersus</name>
    <dbReference type="NCBI Taxonomy" id="1586481"/>
    <lineage>
        <taxon>Eukaryota</taxon>
        <taxon>Metazoa</taxon>
        <taxon>Ecdysozoa</taxon>
        <taxon>Arthropoda</taxon>
        <taxon>Hexapoda</taxon>
        <taxon>Insecta</taxon>
        <taxon>Pterygota</taxon>
        <taxon>Neoptera</taxon>
        <taxon>Endopterygota</taxon>
        <taxon>Coleoptera</taxon>
        <taxon>Polyphaga</taxon>
        <taxon>Cucujiformia</taxon>
        <taxon>Chrysomeloidea</taxon>
        <taxon>Cerambycidae</taxon>
        <taxon>Lamiinae</taxon>
        <taxon>Acanthocinini</taxon>
        <taxon>Exocentrus</taxon>
    </lineage>
</organism>
<reference evidence="6 7" key="1">
    <citation type="journal article" date="2023" name="Insect Mol. Biol.">
        <title>Genome sequencing provides insights into the evolution of gene families encoding plant cell wall-degrading enzymes in longhorned beetles.</title>
        <authorList>
            <person name="Shin N.R."/>
            <person name="Okamura Y."/>
            <person name="Kirsch R."/>
            <person name="Pauchet Y."/>
        </authorList>
    </citation>
    <scope>NUCLEOTIDE SEQUENCE [LARGE SCALE GENOMIC DNA]</scope>
    <source>
        <strain evidence="6">EAD_L_NR</strain>
    </source>
</reference>
<protein>
    <recommendedName>
        <fullName evidence="5">Ig-like domain-containing protein</fullName>
    </recommendedName>
</protein>
<dbReference type="SMART" id="SM00409">
    <property type="entry name" value="IG"/>
    <property type="match status" value="1"/>
</dbReference>
<dbReference type="InterPro" id="IPR003599">
    <property type="entry name" value="Ig_sub"/>
</dbReference>
<dbReference type="InterPro" id="IPR007110">
    <property type="entry name" value="Ig-like_dom"/>
</dbReference>
<sequence>SKALKDVSVTIPPAVRIMDKVTLQCKYDLEGEPLYTVKWYKGSKEFYRYIPKELPNTQVFPLPGIDVDLSKSTPNEVVLRDVQPEVSGKYKCEVSSDAPNFYTYQDSGYMHVIDVPIDDPVVFISKELLEIGYTIRGNCTTPPSYPAANVTWYLNGRKINESYMKRIPVEWPYSTSTRRTPVITSAGLELEINADTFRGGQARLECVVSLFNLYNREKVIVLEEESPRPRPSSVLGNREGAASASGKSTGVLKTKNYLTLRRSQYTESV</sequence>
<evidence type="ECO:0000256" key="2">
    <source>
        <dbReference type="ARBA" id="ARBA00023136"/>
    </source>
</evidence>
<dbReference type="PROSITE" id="PS50835">
    <property type="entry name" value="IG_LIKE"/>
    <property type="match status" value="2"/>
</dbReference>
<dbReference type="EMBL" id="JANEYG010000028">
    <property type="protein sequence ID" value="KAJ8917981.1"/>
    <property type="molecule type" value="Genomic_DNA"/>
</dbReference>
<dbReference type="InterPro" id="IPR036179">
    <property type="entry name" value="Ig-like_dom_sf"/>
</dbReference>
<feature type="domain" description="Ig-like" evidence="5">
    <location>
        <begin position="120"/>
        <end position="209"/>
    </location>
</feature>
<proteinExistence type="predicted"/>
<gene>
    <name evidence="6" type="ORF">NQ315_011434</name>
</gene>
<evidence type="ECO:0000313" key="7">
    <source>
        <dbReference type="Proteomes" id="UP001159042"/>
    </source>
</evidence>
<comment type="subcellular location">
    <subcellularLocation>
        <location evidence="1">Membrane</location>
        <topology evidence="1">Single-pass membrane protein</topology>
    </subcellularLocation>
</comment>
<evidence type="ECO:0000256" key="3">
    <source>
        <dbReference type="ARBA" id="ARBA00023157"/>
    </source>
</evidence>
<dbReference type="InterPro" id="IPR013162">
    <property type="entry name" value="CD80_C2-set"/>
</dbReference>
<feature type="non-terminal residue" evidence="6">
    <location>
        <position position="1"/>
    </location>
</feature>
<keyword evidence="2" id="KW-0472">Membrane</keyword>
<keyword evidence="3" id="KW-1015">Disulfide bond</keyword>
<dbReference type="Pfam" id="PF08205">
    <property type="entry name" value="C2-set_2"/>
    <property type="match status" value="1"/>
</dbReference>
<evidence type="ECO:0000313" key="6">
    <source>
        <dbReference type="EMBL" id="KAJ8917981.1"/>
    </source>
</evidence>
<feature type="domain" description="Ig-like" evidence="5">
    <location>
        <begin position="19"/>
        <end position="102"/>
    </location>
</feature>
<dbReference type="GO" id="GO:0016020">
    <property type="term" value="C:membrane"/>
    <property type="evidence" value="ECO:0007669"/>
    <property type="project" value="UniProtKB-SubCell"/>
</dbReference>
<comment type="caution">
    <text evidence="6">The sequence shown here is derived from an EMBL/GenBank/DDBJ whole genome shotgun (WGS) entry which is preliminary data.</text>
</comment>
<name>A0AAV8VWC6_9CUCU</name>